<keyword evidence="2" id="KW-1133">Transmembrane helix</keyword>
<proteinExistence type="predicted"/>
<accession>A0A4Y4DTM5</accession>
<dbReference type="EMBL" id="BJNZ01000001">
    <property type="protein sequence ID" value="GED08033.1"/>
    <property type="molecule type" value="Genomic_DNA"/>
</dbReference>
<gene>
    <name evidence="3" type="ORF">CCE02nite_00320</name>
</gene>
<evidence type="ECO:0000313" key="4">
    <source>
        <dbReference type="Proteomes" id="UP000316659"/>
    </source>
</evidence>
<feature type="transmembrane region" description="Helical" evidence="2">
    <location>
        <begin position="35"/>
        <end position="59"/>
    </location>
</feature>
<dbReference type="Proteomes" id="UP000316659">
    <property type="component" value="Unassembled WGS sequence"/>
</dbReference>
<evidence type="ECO:0000256" key="1">
    <source>
        <dbReference type="SAM" id="MobiDB-lite"/>
    </source>
</evidence>
<keyword evidence="2" id="KW-0472">Membrane</keyword>
<keyword evidence="2" id="KW-0812">Transmembrane</keyword>
<name>A0A4Y4DTM5_CELCE</name>
<dbReference type="AlphaFoldDB" id="A0A4Y4DTM5"/>
<protein>
    <submittedName>
        <fullName evidence="3">Uncharacterized protein</fullName>
    </submittedName>
</protein>
<comment type="caution">
    <text evidence="3">The sequence shown here is derived from an EMBL/GenBank/DDBJ whole genome shotgun (WGS) entry which is preliminary data.</text>
</comment>
<organism evidence="3 4">
    <name type="scientific">Cellulosimicrobium cellulans</name>
    <name type="common">Arthrobacter luteus</name>
    <dbReference type="NCBI Taxonomy" id="1710"/>
    <lineage>
        <taxon>Bacteria</taxon>
        <taxon>Bacillati</taxon>
        <taxon>Actinomycetota</taxon>
        <taxon>Actinomycetes</taxon>
        <taxon>Micrococcales</taxon>
        <taxon>Promicromonosporaceae</taxon>
        <taxon>Cellulosimicrobium</taxon>
    </lineage>
</organism>
<feature type="region of interest" description="Disordered" evidence="1">
    <location>
        <begin position="1"/>
        <end position="30"/>
    </location>
</feature>
<reference evidence="3 4" key="1">
    <citation type="submission" date="2019-06" db="EMBL/GenBank/DDBJ databases">
        <title>Whole genome shotgun sequence of Cellulosimicrobium cellulans NBRC 15516.</title>
        <authorList>
            <person name="Hosoyama A."/>
            <person name="Uohara A."/>
            <person name="Ohji S."/>
            <person name="Ichikawa N."/>
        </authorList>
    </citation>
    <scope>NUCLEOTIDE SEQUENCE [LARGE SCALE GENOMIC DNA]</scope>
    <source>
        <strain evidence="3 4">NBRC 15516</strain>
    </source>
</reference>
<sequence length="178" mass="19496">MVLEKSQLVDGAVEGPVDPPGTRHRRHRRGRRGRMLVVGACLALSAFTTGFVVTATVSLSTQRQLDALTLTHRTADTRVRQAEDSLREAVSTGSQVYRASEGRVPDDAVRVALAGELEDAQDVLPDEERPGYEDPRFRFFAHAEASIRDADLERASFERHTASVAAATAAVRDAQDRE</sequence>
<evidence type="ECO:0000313" key="3">
    <source>
        <dbReference type="EMBL" id="GED08033.1"/>
    </source>
</evidence>
<evidence type="ECO:0000256" key="2">
    <source>
        <dbReference type="SAM" id="Phobius"/>
    </source>
</evidence>